<protein>
    <submittedName>
        <fullName evidence="1">Uncharacterized protein</fullName>
    </submittedName>
</protein>
<keyword evidence="2" id="KW-1185">Reference proteome</keyword>
<dbReference type="EMBL" id="EQ974462">
    <property type="protein sequence ID" value="EEF29302.1"/>
    <property type="molecule type" value="Genomic_DNA"/>
</dbReference>
<reference evidence="2" key="1">
    <citation type="journal article" date="2010" name="Nat. Biotechnol.">
        <title>Draft genome sequence of the oilseed species Ricinus communis.</title>
        <authorList>
            <person name="Chan A.P."/>
            <person name="Crabtree J."/>
            <person name="Zhao Q."/>
            <person name="Lorenzi H."/>
            <person name="Orvis J."/>
            <person name="Puiu D."/>
            <person name="Melake-Berhan A."/>
            <person name="Jones K.M."/>
            <person name="Redman J."/>
            <person name="Chen G."/>
            <person name="Cahoon E.B."/>
            <person name="Gedil M."/>
            <person name="Stanke M."/>
            <person name="Haas B.J."/>
            <person name="Wortman J.R."/>
            <person name="Fraser-Liggett C.M."/>
            <person name="Ravel J."/>
            <person name="Rabinowicz P.D."/>
        </authorList>
    </citation>
    <scope>NUCLEOTIDE SEQUENCE [LARGE SCALE GENOMIC DNA]</scope>
    <source>
        <strain evidence="2">cv. Hale</strain>
    </source>
</reference>
<gene>
    <name evidence="1" type="ORF">RCOM_0201160</name>
</gene>
<proteinExistence type="predicted"/>
<evidence type="ECO:0000313" key="1">
    <source>
        <dbReference type="EMBL" id="EEF29302.1"/>
    </source>
</evidence>
<organism evidence="1 2">
    <name type="scientific">Ricinus communis</name>
    <name type="common">Castor bean</name>
    <dbReference type="NCBI Taxonomy" id="3988"/>
    <lineage>
        <taxon>Eukaryota</taxon>
        <taxon>Viridiplantae</taxon>
        <taxon>Streptophyta</taxon>
        <taxon>Embryophyta</taxon>
        <taxon>Tracheophyta</taxon>
        <taxon>Spermatophyta</taxon>
        <taxon>Magnoliopsida</taxon>
        <taxon>eudicotyledons</taxon>
        <taxon>Gunneridae</taxon>
        <taxon>Pentapetalae</taxon>
        <taxon>rosids</taxon>
        <taxon>fabids</taxon>
        <taxon>Malpighiales</taxon>
        <taxon>Euphorbiaceae</taxon>
        <taxon>Acalyphoideae</taxon>
        <taxon>Acalypheae</taxon>
        <taxon>Ricinus</taxon>
    </lineage>
</organism>
<name>B9T4B8_RICCO</name>
<dbReference type="InParanoid" id="B9T4B8"/>
<dbReference type="Proteomes" id="UP000008311">
    <property type="component" value="Unassembled WGS sequence"/>
</dbReference>
<accession>B9T4B8</accession>
<dbReference type="AlphaFoldDB" id="B9T4B8"/>
<evidence type="ECO:0000313" key="2">
    <source>
        <dbReference type="Proteomes" id="UP000008311"/>
    </source>
</evidence>
<sequence>MYLEAIAVVEWQPEQLMVIGDVTILGNEGGCRHLDLPRVGTASGLPHDCPSPLSQIPI</sequence>